<dbReference type="InterPro" id="IPR006336">
    <property type="entry name" value="GCS2"/>
</dbReference>
<dbReference type="InterPro" id="IPR011793">
    <property type="entry name" value="YbdK"/>
</dbReference>
<evidence type="ECO:0000256" key="6">
    <source>
        <dbReference type="SAM" id="MobiDB-lite"/>
    </source>
</evidence>
<evidence type="ECO:0000256" key="5">
    <source>
        <dbReference type="HAMAP-Rule" id="MF_01609"/>
    </source>
</evidence>
<dbReference type="GO" id="GO:0005524">
    <property type="term" value="F:ATP binding"/>
    <property type="evidence" value="ECO:0007669"/>
    <property type="project" value="UniProtKB-KW"/>
</dbReference>
<name>A0A263CW38_9PSEU</name>
<dbReference type="NCBIfam" id="NF010041">
    <property type="entry name" value="PRK13517.1-1"/>
    <property type="match status" value="1"/>
</dbReference>
<reference evidence="7 8" key="1">
    <citation type="submission" date="2017-07" db="EMBL/GenBank/DDBJ databases">
        <title>Amycolatopsis antarcticus sp. nov., isolated from the surface of an Antarcticus brown macroalga.</title>
        <authorList>
            <person name="Wang J."/>
            <person name="Leiva S."/>
            <person name="Huang J."/>
            <person name="Huang Y."/>
        </authorList>
    </citation>
    <scope>NUCLEOTIDE SEQUENCE [LARGE SCALE GENOMIC DNA]</scope>
    <source>
        <strain evidence="7 8">AU-G6</strain>
    </source>
</reference>
<comment type="function">
    <text evidence="5">ATP-dependent carboxylate-amine ligase which exhibits weak glutamate--cysteine ligase activity.</text>
</comment>
<dbReference type="Gene3D" id="3.30.590.20">
    <property type="match status" value="1"/>
</dbReference>
<evidence type="ECO:0000256" key="1">
    <source>
        <dbReference type="ARBA" id="ARBA00022598"/>
    </source>
</evidence>
<comment type="similarity">
    <text evidence="5">Belongs to the glutamate--cysteine ligase type 2 family. YbdK subfamily.</text>
</comment>
<keyword evidence="1 5" id="KW-0436">Ligase</keyword>
<keyword evidence="3 5" id="KW-0067">ATP-binding</keyword>
<evidence type="ECO:0000256" key="4">
    <source>
        <dbReference type="ARBA" id="ARBA00048819"/>
    </source>
</evidence>
<protein>
    <recommendedName>
        <fullName evidence="5">Putative glutamate--cysteine ligase 2</fullName>
        <ecNumber evidence="5">6.3.2.2</ecNumber>
    </recommendedName>
    <alternativeName>
        <fullName evidence="5">Gamma-glutamylcysteine synthetase 2</fullName>
        <shortName evidence="5">GCS 2</shortName>
        <shortName evidence="5">Gamma-GCS 2</shortName>
    </alternativeName>
</protein>
<dbReference type="HAMAP" id="MF_01609">
    <property type="entry name" value="Glu_cys_ligase_2"/>
    <property type="match status" value="1"/>
</dbReference>
<evidence type="ECO:0000256" key="3">
    <source>
        <dbReference type="ARBA" id="ARBA00022840"/>
    </source>
</evidence>
<comment type="catalytic activity">
    <reaction evidence="4 5">
        <text>L-cysteine + L-glutamate + ATP = gamma-L-glutamyl-L-cysteine + ADP + phosphate + H(+)</text>
        <dbReference type="Rhea" id="RHEA:13285"/>
        <dbReference type="ChEBI" id="CHEBI:15378"/>
        <dbReference type="ChEBI" id="CHEBI:29985"/>
        <dbReference type="ChEBI" id="CHEBI:30616"/>
        <dbReference type="ChEBI" id="CHEBI:35235"/>
        <dbReference type="ChEBI" id="CHEBI:43474"/>
        <dbReference type="ChEBI" id="CHEBI:58173"/>
        <dbReference type="ChEBI" id="CHEBI:456216"/>
        <dbReference type="EC" id="6.3.2.2"/>
    </reaction>
</comment>
<dbReference type="EC" id="6.3.2.2" evidence="5"/>
<dbReference type="NCBIfam" id="TIGR02050">
    <property type="entry name" value="gshA_cyan_rel"/>
    <property type="match status" value="1"/>
</dbReference>
<evidence type="ECO:0000256" key="2">
    <source>
        <dbReference type="ARBA" id="ARBA00022741"/>
    </source>
</evidence>
<gene>
    <name evidence="7" type="ORF">CFN78_25920</name>
</gene>
<evidence type="ECO:0000313" key="7">
    <source>
        <dbReference type="EMBL" id="OZM70360.1"/>
    </source>
</evidence>
<dbReference type="PANTHER" id="PTHR36510:SF1">
    <property type="entry name" value="GLUTAMATE--CYSTEINE LIGASE 2-RELATED"/>
    <property type="match status" value="1"/>
</dbReference>
<organism evidence="7 8">
    <name type="scientific">Amycolatopsis antarctica</name>
    <dbReference type="NCBI Taxonomy" id="1854586"/>
    <lineage>
        <taxon>Bacteria</taxon>
        <taxon>Bacillati</taxon>
        <taxon>Actinomycetota</taxon>
        <taxon>Actinomycetes</taxon>
        <taxon>Pseudonocardiales</taxon>
        <taxon>Pseudonocardiaceae</taxon>
        <taxon>Amycolatopsis</taxon>
    </lineage>
</organism>
<proteinExistence type="inferred from homology"/>
<evidence type="ECO:0000313" key="8">
    <source>
        <dbReference type="Proteomes" id="UP000242444"/>
    </source>
</evidence>
<dbReference type="GO" id="GO:0042398">
    <property type="term" value="P:modified amino acid biosynthetic process"/>
    <property type="evidence" value="ECO:0007669"/>
    <property type="project" value="InterPro"/>
</dbReference>
<dbReference type="Pfam" id="PF04107">
    <property type="entry name" value="GCS2"/>
    <property type="match status" value="1"/>
</dbReference>
<keyword evidence="8" id="KW-1185">Reference proteome</keyword>
<dbReference type="InterPro" id="IPR014746">
    <property type="entry name" value="Gln_synth/guanido_kin_cat_dom"/>
</dbReference>
<dbReference type="Proteomes" id="UP000242444">
    <property type="component" value="Unassembled WGS sequence"/>
</dbReference>
<dbReference type="InParanoid" id="A0A263CW38"/>
<dbReference type="InterPro" id="IPR050141">
    <property type="entry name" value="GCL_type2/YbdK_subfam"/>
</dbReference>
<dbReference type="GO" id="GO:0004357">
    <property type="term" value="F:glutamate-cysteine ligase activity"/>
    <property type="evidence" value="ECO:0007669"/>
    <property type="project" value="UniProtKB-EC"/>
</dbReference>
<dbReference type="PANTHER" id="PTHR36510">
    <property type="entry name" value="GLUTAMATE--CYSTEINE LIGASE 2-RELATED"/>
    <property type="match status" value="1"/>
</dbReference>
<accession>A0A263CW38</accession>
<dbReference type="AlphaFoldDB" id="A0A263CW38"/>
<dbReference type="EMBL" id="NKYE01000021">
    <property type="protein sequence ID" value="OZM70360.1"/>
    <property type="molecule type" value="Genomic_DNA"/>
</dbReference>
<keyword evidence="2 5" id="KW-0547">Nucleotide-binding</keyword>
<sequence length="378" mass="40386">MAVTAAALPMGVEEEFLLVDPSTGVPVPCVGALLGDTRTRPETPPGAVLQRELRETQIEATTGVCRSAAELRAHVSAGRQAVEFLATMHGVRAIATGLPFRASEDAPAAVGRYADIDDIFGPLTTGYEACGTHVHVEVPDRDTAVAVVNHLRPWLPTLLALSVNSPFERGRDTGYGSWRAVLQSRFPGSGVTPWFAGHADYRKTVEMLVDWGSLVDPTMTFWLARPSPHLPTVEFRVADSATTADEAVLYALLGRALVRTALDELARGREAPALPQQLCASALWSASRNGLDGDGVDVRDRTRVTAWDLLGRLLRHVHGALCAADDDVEVAGLVDAMRARGTGAQRQRQRRGPGGSLTASLISSAPAPIRSADRQEAL</sequence>
<comment type="caution">
    <text evidence="7">The sequence shown here is derived from an EMBL/GenBank/DDBJ whole genome shotgun (WGS) entry which is preliminary data.</text>
</comment>
<dbReference type="SUPFAM" id="SSF55931">
    <property type="entry name" value="Glutamine synthetase/guanido kinase"/>
    <property type="match status" value="1"/>
</dbReference>
<feature type="region of interest" description="Disordered" evidence="6">
    <location>
        <begin position="341"/>
        <end position="378"/>
    </location>
</feature>